<evidence type="ECO:0000313" key="2">
    <source>
        <dbReference type="Proteomes" id="UP000516446"/>
    </source>
</evidence>
<dbReference type="InterPro" id="IPR032083">
    <property type="entry name" value="DUF4811"/>
</dbReference>
<sequence>MMIFILIILAIFVFYAFVVLKKPMARLVFGLIGIILLIGAVALTTLNFHQHWGMKKVTTTTTKKIYSAGPAESPVKLVITKQIGTKADDYVFIYRDHENDKEASAHFVPNQKKINSFIHSTAKYQVKDTDQATVTIKETRWRWDSDLAKLLFNFAGMDGSLQKKEAIVTVPKNGWKAMTPEEAQATAKKLAAMQKQQAALAQAQGQN</sequence>
<dbReference type="RefSeq" id="WP_006845800.1">
    <property type="nucleotide sequence ID" value="NZ_CP026847.1"/>
</dbReference>
<gene>
    <name evidence="1" type="ORF">FY536_01745</name>
</gene>
<protein>
    <submittedName>
        <fullName evidence="1">DUF4811 domain-containing protein</fullName>
    </submittedName>
</protein>
<dbReference type="Pfam" id="PF16069">
    <property type="entry name" value="DUF4811"/>
    <property type="match status" value="1"/>
</dbReference>
<organism evidence="1 2">
    <name type="scientific">Weissella koreensis</name>
    <dbReference type="NCBI Taxonomy" id="165096"/>
    <lineage>
        <taxon>Bacteria</taxon>
        <taxon>Bacillati</taxon>
        <taxon>Bacillota</taxon>
        <taxon>Bacilli</taxon>
        <taxon>Lactobacillales</taxon>
        <taxon>Lactobacillaceae</taxon>
        <taxon>Weissella</taxon>
    </lineage>
</organism>
<dbReference type="AlphaFoldDB" id="A0A7H1MKU0"/>
<accession>A0A7H1MKU0</accession>
<evidence type="ECO:0000313" key="1">
    <source>
        <dbReference type="EMBL" id="QNT64076.1"/>
    </source>
</evidence>
<reference evidence="1 2" key="1">
    <citation type="submission" date="2019-08" db="EMBL/GenBank/DDBJ databases">
        <authorList>
            <person name="Chang H.C."/>
            <person name="Mun S.Y."/>
        </authorList>
    </citation>
    <scope>NUCLEOTIDE SEQUENCE [LARGE SCALE GENOMIC DNA]</scope>
    <source>
        <strain evidence="1 2">SK</strain>
    </source>
</reference>
<dbReference type="Proteomes" id="UP000516446">
    <property type="component" value="Chromosome"/>
</dbReference>
<proteinExistence type="predicted"/>
<dbReference type="EMBL" id="CP043431">
    <property type="protein sequence ID" value="QNT64076.1"/>
    <property type="molecule type" value="Genomic_DNA"/>
</dbReference>
<name>A0A7H1MKU0_9LACO</name>
<keyword evidence="2" id="KW-1185">Reference proteome</keyword>